<proteinExistence type="predicted"/>
<evidence type="ECO:0000313" key="1">
    <source>
        <dbReference type="Proteomes" id="UP000095286"/>
    </source>
</evidence>
<sequence length="364" mass="41574">MVPDAAPDREVEVVSEKSCKPSRQLIGPDTIVDSAKHKYQILESIGSGGFGDVYKIVRISDNRTFAMKTELKSTPGHHVKQRVPFEIFLLKEVHASRHIDKSYFTKLIDEGSDSIYFFMVCEIVGKNLNDLKRYYGQEGILKPSTIFRVGIETMKSLSNLHLVGYVHRDVKPSNFACGHGKDCEKIYLLDFGISKCFEDRTIPCAPKESPSTFMGTVRYASRACHGHAPQTPRDDVESWLYMFVEMFDAYCIPWRRSVDRKQVCAEKQKFFEEFANETYKGLPKNVKQLLSIVDKSYNAKHLRFKEITAKLTELAKEEGVNLVELYEWNPNQKFPEISLKSTSISKDSETDSNVSINPNNVQKI</sequence>
<organism evidence="1 2">
    <name type="scientific">Rhabditophanes sp. KR3021</name>
    <dbReference type="NCBI Taxonomy" id="114890"/>
    <lineage>
        <taxon>Eukaryota</taxon>
        <taxon>Metazoa</taxon>
        <taxon>Ecdysozoa</taxon>
        <taxon>Nematoda</taxon>
        <taxon>Chromadorea</taxon>
        <taxon>Rhabditida</taxon>
        <taxon>Tylenchina</taxon>
        <taxon>Panagrolaimomorpha</taxon>
        <taxon>Strongyloidoidea</taxon>
        <taxon>Alloionematidae</taxon>
        <taxon>Rhabditophanes</taxon>
    </lineage>
</organism>
<protein>
    <submittedName>
        <fullName evidence="2">Protein kinase domain-containing protein</fullName>
    </submittedName>
</protein>
<name>A0AC35UE54_9BILA</name>
<reference evidence="2" key="1">
    <citation type="submission" date="2016-11" db="UniProtKB">
        <authorList>
            <consortium name="WormBaseParasite"/>
        </authorList>
    </citation>
    <scope>IDENTIFICATION</scope>
    <source>
        <strain evidence="2">KR3021</strain>
    </source>
</reference>
<dbReference type="Proteomes" id="UP000095286">
    <property type="component" value="Unplaced"/>
</dbReference>
<dbReference type="WBParaSite" id="RSKR_0001024800.1">
    <property type="protein sequence ID" value="RSKR_0001024800.1"/>
    <property type="gene ID" value="RSKR_0001024800"/>
</dbReference>
<evidence type="ECO:0000313" key="2">
    <source>
        <dbReference type="WBParaSite" id="RSKR_0001024800.1"/>
    </source>
</evidence>
<accession>A0AC35UE54</accession>